<dbReference type="Gene3D" id="1.10.530.10">
    <property type="match status" value="1"/>
</dbReference>
<dbReference type="GO" id="GO:0042834">
    <property type="term" value="F:peptidoglycan binding"/>
    <property type="evidence" value="ECO:0007669"/>
    <property type="project" value="InterPro"/>
</dbReference>
<evidence type="ECO:0000313" key="8">
    <source>
        <dbReference type="Proteomes" id="UP001176960"/>
    </source>
</evidence>
<comment type="similarity">
    <text evidence="2">Belongs to the virb1 family.</text>
</comment>
<dbReference type="Pfam" id="PF01464">
    <property type="entry name" value="SLT"/>
    <property type="match status" value="1"/>
</dbReference>
<dbReference type="AlphaFoldDB" id="A0AA35UYA9"/>
<evidence type="ECO:0000256" key="4">
    <source>
        <dbReference type="SAM" id="Phobius"/>
    </source>
</evidence>
<dbReference type="CDD" id="cd00254">
    <property type="entry name" value="LT-like"/>
    <property type="match status" value="1"/>
</dbReference>
<dbReference type="Pfam" id="PF05036">
    <property type="entry name" value="SPOR"/>
    <property type="match status" value="1"/>
</dbReference>
<dbReference type="PANTHER" id="PTHR37423">
    <property type="entry name" value="SOLUBLE LYTIC MUREIN TRANSGLYCOSYLASE-RELATED"/>
    <property type="match status" value="1"/>
</dbReference>
<keyword evidence="8" id="KW-1185">Reference proteome</keyword>
<feature type="domain" description="Transglycosylase SLT" evidence="5">
    <location>
        <begin position="78"/>
        <end position="186"/>
    </location>
</feature>
<dbReference type="InterPro" id="IPR007730">
    <property type="entry name" value="SPOR-like_dom"/>
</dbReference>
<dbReference type="Proteomes" id="UP001176960">
    <property type="component" value="Unassembled WGS sequence"/>
</dbReference>
<accession>A0AA35UYA9</accession>
<keyword evidence="4" id="KW-0812">Transmembrane</keyword>
<feature type="region of interest" description="Disordered" evidence="3">
    <location>
        <begin position="237"/>
        <end position="269"/>
    </location>
</feature>
<sequence>MHDANPVAQDRKRSENRTGAAVARAFLAFGTLAGLAACSESPTQRPHTSVAQEAATYRAHAKHYYAPPGPASDPWGPYIEEASARFDVPEVWIRAIMMRESGGREFDRNGNFTTSTPGAMGLMQLMPPTYDDMRNQIGLGDDPYDPHDSILAGTAYIRQMYEIYGSPGFLAAYNDGPGNLDAYLRRGRPLPRETRQYVAVVGRQIAGTSPNNRSQADILVAQHDPNAASPVMMAQNTAESNAVRSAWRQRSAPASRQIDDEEPVQVAEASAPVATSEASSVSAAWASRGIKAAPVQLASARPMQSDAAPTRYVAEAQPIPFGRALPAQPVSARATPPAHASGSGLHFISSAMAEPLPTAHRLGASQGGGAWAIQVGAYNSATQAQSAAGEAHSRAGVQLASARTAVSSVASPRGHLYRARLTGLSHDEAVAACRRIAGRSTPCVVVSPRGF</sequence>
<dbReference type="SUPFAM" id="SSF53955">
    <property type="entry name" value="Lysozyme-like"/>
    <property type="match status" value="1"/>
</dbReference>
<dbReference type="Gene3D" id="3.30.70.1070">
    <property type="entry name" value="Sporulation related repeat"/>
    <property type="match status" value="1"/>
</dbReference>
<keyword evidence="4" id="KW-0472">Membrane</keyword>
<feature type="domain" description="SPOR" evidence="6">
    <location>
        <begin position="368"/>
        <end position="445"/>
    </location>
</feature>
<keyword evidence="4" id="KW-1133">Transmembrane helix</keyword>
<gene>
    <name evidence="7" type="ORF">LMG32879_002678</name>
</gene>
<dbReference type="InterPro" id="IPR008258">
    <property type="entry name" value="Transglycosylase_SLT_dom_1"/>
</dbReference>
<dbReference type="RefSeq" id="WP_289840970.1">
    <property type="nucleotide sequence ID" value="NZ_CATKSH010000024.1"/>
</dbReference>
<dbReference type="PANTHER" id="PTHR37423:SF2">
    <property type="entry name" value="MEMBRANE-BOUND LYTIC MUREIN TRANSGLYCOSYLASE C"/>
    <property type="match status" value="1"/>
</dbReference>
<dbReference type="EMBL" id="CATKSH010000024">
    <property type="protein sequence ID" value="CAI9121824.1"/>
    <property type="molecule type" value="Genomic_DNA"/>
</dbReference>
<organism evidence="7 8">
    <name type="scientific">Brytella acorum</name>
    <dbReference type="NCBI Taxonomy" id="2959299"/>
    <lineage>
        <taxon>Bacteria</taxon>
        <taxon>Pseudomonadati</taxon>
        <taxon>Pseudomonadota</taxon>
        <taxon>Alphaproteobacteria</taxon>
        <taxon>Acetobacterales</taxon>
        <taxon>Acetobacteraceae</taxon>
        <taxon>Brytella</taxon>
    </lineage>
</organism>
<comment type="caution">
    <text evidence="7">The sequence shown here is derived from an EMBL/GenBank/DDBJ whole genome shotgun (WGS) entry which is preliminary data.</text>
</comment>
<evidence type="ECO:0000259" key="6">
    <source>
        <dbReference type="Pfam" id="PF05036"/>
    </source>
</evidence>
<evidence type="ECO:0000256" key="1">
    <source>
        <dbReference type="ARBA" id="ARBA00007734"/>
    </source>
</evidence>
<evidence type="ECO:0000256" key="3">
    <source>
        <dbReference type="SAM" id="MobiDB-lite"/>
    </source>
</evidence>
<name>A0AA35UYA9_9PROT</name>
<evidence type="ECO:0000259" key="5">
    <source>
        <dbReference type="Pfam" id="PF01464"/>
    </source>
</evidence>
<proteinExistence type="inferred from homology"/>
<protein>
    <submittedName>
        <fullName evidence="7">Transglycosylase SLT domain-containing protein</fullName>
    </submittedName>
</protein>
<evidence type="ECO:0000256" key="2">
    <source>
        <dbReference type="ARBA" id="ARBA00009387"/>
    </source>
</evidence>
<dbReference type="InterPro" id="IPR036680">
    <property type="entry name" value="SPOR-like_sf"/>
</dbReference>
<reference evidence="7" key="1">
    <citation type="submission" date="2023-03" db="EMBL/GenBank/DDBJ databases">
        <authorList>
            <person name="Cleenwerck I."/>
        </authorList>
    </citation>
    <scope>NUCLEOTIDE SEQUENCE</scope>
    <source>
        <strain evidence="7">LMG 32879</strain>
    </source>
</reference>
<evidence type="ECO:0000313" key="7">
    <source>
        <dbReference type="EMBL" id="CAI9121824.1"/>
    </source>
</evidence>
<dbReference type="InterPro" id="IPR023346">
    <property type="entry name" value="Lysozyme-like_dom_sf"/>
</dbReference>
<comment type="similarity">
    <text evidence="1">Belongs to the transglycosylase Slt family.</text>
</comment>
<feature type="transmembrane region" description="Helical" evidence="4">
    <location>
        <begin position="21"/>
        <end position="37"/>
    </location>
</feature>